<evidence type="ECO:0000256" key="7">
    <source>
        <dbReference type="SAM" id="MobiDB-lite"/>
    </source>
</evidence>
<comment type="similarity">
    <text evidence="3">Belongs to the CHZ1 family.</text>
</comment>
<evidence type="ECO:0000313" key="10">
    <source>
        <dbReference type="Proteomes" id="UP001301958"/>
    </source>
</evidence>
<comment type="function">
    <text evidence="1">Forms a chaperone-bound H2A.Z-H2B complex that acts as a source for SWR1 complex-dependent H2A to H2A.Z histone replacement in chromatin.</text>
</comment>
<feature type="domain" description="Histone chaperone" evidence="8">
    <location>
        <begin position="57"/>
        <end position="92"/>
    </location>
</feature>
<evidence type="ECO:0000256" key="3">
    <source>
        <dbReference type="ARBA" id="ARBA00008057"/>
    </source>
</evidence>
<reference evidence="9" key="2">
    <citation type="submission" date="2023-05" db="EMBL/GenBank/DDBJ databases">
        <authorList>
            <consortium name="Lawrence Berkeley National Laboratory"/>
            <person name="Steindorff A."/>
            <person name="Hensen N."/>
            <person name="Bonometti L."/>
            <person name="Westerberg I."/>
            <person name="Brannstrom I.O."/>
            <person name="Guillou S."/>
            <person name="Cros-Aarteil S."/>
            <person name="Calhoun S."/>
            <person name="Haridas S."/>
            <person name="Kuo A."/>
            <person name="Mondo S."/>
            <person name="Pangilinan J."/>
            <person name="Riley R."/>
            <person name="Labutti K."/>
            <person name="Andreopoulos B."/>
            <person name="Lipzen A."/>
            <person name="Chen C."/>
            <person name="Yanf M."/>
            <person name="Daum C."/>
            <person name="Ng V."/>
            <person name="Clum A."/>
            <person name="Ohm R."/>
            <person name="Martin F."/>
            <person name="Silar P."/>
            <person name="Natvig D."/>
            <person name="Lalanne C."/>
            <person name="Gautier V."/>
            <person name="Ament-Velasquez S.L."/>
            <person name="Kruys A."/>
            <person name="Hutchinson M.I."/>
            <person name="Powell A.J."/>
            <person name="Barry K."/>
            <person name="Miller A.N."/>
            <person name="Grigoriev I.V."/>
            <person name="Debuchy R."/>
            <person name="Gladieux P."/>
            <person name="Thoren M.H."/>
            <person name="Johannesson H."/>
        </authorList>
    </citation>
    <scope>NUCLEOTIDE SEQUENCE</scope>
    <source>
        <strain evidence="9">CBS 990.96</strain>
    </source>
</reference>
<dbReference type="Proteomes" id="UP001301958">
    <property type="component" value="Unassembled WGS sequence"/>
</dbReference>
<evidence type="ECO:0000256" key="4">
    <source>
        <dbReference type="ARBA" id="ARBA00023186"/>
    </source>
</evidence>
<proteinExistence type="inferred from homology"/>
<reference evidence="9" key="1">
    <citation type="journal article" date="2023" name="Mol. Phylogenet. Evol.">
        <title>Genome-scale phylogeny and comparative genomics of the fungal order Sordariales.</title>
        <authorList>
            <person name="Hensen N."/>
            <person name="Bonometti L."/>
            <person name="Westerberg I."/>
            <person name="Brannstrom I.O."/>
            <person name="Guillou S."/>
            <person name="Cros-Aarteil S."/>
            <person name="Calhoun S."/>
            <person name="Haridas S."/>
            <person name="Kuo A."/>
            <person name="Mondo S."/>
            <person name="Pangilinan J."/>
            <person name="Riley R."/>
            <person name="LaButti K."/>
            <person name="Andreopoulos B."/>
            <person name="Lipzen A."/>
            <person name="Chen C."/>
            <person name="Yan M."/>
            <person name="Daum C."/>
            <person name="Ng V."/>
            <person name="Clum A."/>
            <person name="Steindorff A."/>
            <person name="Ohm R.A."/>
            <person name="Martin F."/>
            <person name="Silar P."/>
            <person name="Natvig D.O."/>
            <person name="Lalanne C."/>
            <person name="Gautier V."/>
            <person name="Ament-Velasquez S.L."/>
            <person name="Kruys A."/>
            <person name="Hutchinson M.I."/>
            <person name="Powell A.J."/>
            <person name="Barry K."/>
            <person name="Miller A.N."/>
            <person name="Grigoriev I.V."/>
            <person name="Debuchy R."/>
            <person name="Gladieux P."/>
            <person name="Hiltunen Thoren M."/>
            <person name="Johannesson H."/>
        </authorList>
    </citation>
    <scope>NUCLEOTIDE SEQUENCE</scope>
    <source>
        <strain evidence="9">CBS 990.96</strain>
    </source>
</reference>
<keyword evidence="10" id="KW-1185">Reference proteome</keyword>
<evidence type="ECO:0000259" key="8">
    <source>
        <dbReference type="SMART" id="SM01082"/>
    </source>
</evidence>
<protein>
    <submittedName>
        <fullName evidence="9">Histone chaperone domain CHZ-domain-containing protein</fullName>
    </submittedName>
</protein>
<keyword evidence="4" id="KW-0143">Chaperone</keyword>
<evidence type="ECO:0000256" key="1">
    <source>
        <dbReference type="ARBA" id="ARBA00002212"/>
    </source>
</evidence>
<keyword evidence="5" id="KW-0539">Nucleus</keyword>
<feature type="compositionally biased region" description="Acidic residues" evidence="7">
    <location>
        <begin position="91"/>
        <end position="114"/>
    </location>
</feature>
<feature type="region of interest" description="Disordered" evidence="7">
    <location>
        <begin position="1"/>
        <end position="114"/>
    </location>
</feature>
<feature type="compositionally biased region" description="Acidic residues" evidence="7">
    <location>
        <begin position="37"/>
        <end position="68"/>
    </location>
</feature>
<evidence type="ECO:0000256" key="5">
    <source>
        <dbReference type="ARBA" id="ARBA00023242"/>
    </source>
</evidence>
<organism evidence="9 10">
    <name type="scientific">Podospora fimiseda</name>
    <dbReference type="NCBI Taxonomy" id="252190"/>
    <lineage>
        <taxon>Eukaryota</taxon>
        <taxon>Fungi</taxon>
        <taxon>Dikarya</taxon>
        <taxon>Ascomycota</taxon>
        <taxon>Pezizomycotina</taxon>
        <taxon>Sordariomycetes</taxon>
        <taxon>Sordariomycetidae</taxon>
        <taxon>Sordariales</taxon>
        <taxon>Podosporaceae</taxon>
        <taxon>Podospora</taxon>
    </lineage>
</organism>
<dbReference type="GO" id="GO:0005634">
    <property type="term" value="C:nucleus"/>
    <property type="evidence" value="ECO:0007669"/>
    <property type="project" value="UniProtKB-SubCell"/>
</dbReference>
<gene>
    <name evidence="9" type="ORF">QBC38DRAFT_453799</name>
</gene>
<accession>A0AAN7BSV3</accession>
<comment type="subunit">
    <text evidence="6">Forms a heterotrimer with H2A.Z-H2B, stabilizing the association of the histone dimer. Also, with a lower affinity, forms a heterotrimer with H2A-H2B.</text>
</comment>
<evidence type="ECO:0000313" key="9">
    <source>
        <dbReference type="EMBL" id="KAK4228984.1"/>
    </source>
</evidence>
<dbReference type="EMBL" id="MU865313">
    <property type="protein sequence ID" value="KAK4228984.1"/>
    <property type="molecule type" value="Genomic_DNA"/>
</dbReference>
<dbReference type="AlphaFoldDB" id="A0AAN7BSV3"/>
<dbReference type="SMART" id="SM01082">
    <property type="entry name" value="CHZ"/>
    <property type="match status" value="1"/>
</dbReference>
<dbReference type="InterPro" id="IPR019098">
    <property type="entry name" value="Histone_chaperone_domain_CHZ"/>
</dbReference>
<evidence type="ECO:0000256" key="6">
    <source>
        <dbReference type="ARBA" id="ARBA00025877"/>
    </source>
</evidence>
<sequence>MAQNGATNPTNAGGDHRQAPEFAKGKGKAVEQHEDTSMAEDDDDEEDDEVEEEAEAIEEEDGLEEIDLENVIGRRTRGKVIDFAKAAQENPPDDDDDSEEDEDFEMEDEQMQDA</sequence>
<evidence type="ECO:0000256" key="2">
    <source>
        <dbReference type="ARBA" id="ARBA00004123"/>
    </source>
</evidence>
<comment type="subcellular location">
    <subcellularLocation>
        <location evidence="2">Nucleus</location>
    </subcellularLocation>
</comment>
<name>A0AAN7BSV3_9PEZI</name>
<dbReference type="Pfam" id="PF09649">
    <property type="entry name" value="CHZ"/>
    <property type="match status" value="1"/>
</dbReference>
<feature type="compositionally biased region" description="Polar residues" evidence="7">
    <location>
        <begin position="1"/>
        <end position="11"/>
    </location>
</feature>
<comment type="caution">
    <text evidence="9">The sequence shown here is derived from an EMBL/GenBank/DDBJ whole genome shotgun (WGS) entry which is preliminary data.</text>
</comment>